<dbReference type="InterPro" id="IPR025166">
    <property type="entry name" value="Integrase_DNA_bind_dom"/>
</dbReference>
<dbReference type="InterPro" id="IPR050808">
    <property type="entry name" value="Phage_Integrase"/>
</dbReference>
<evidence type="ECO:0000256" key="5">
    <source>
        <dbReference type="PROSITE-ProRule" id="PRU01248"/>
    </source>
</evidence>
<evidence type="ECO:0000256" key="2">
    <source>
        <dbReference type="ARBA" id="ARBA00022908"/>
    </source>
</evidence>
<dbReference type="PANTHER" id="PTHR30629">
    <property type="entry name" value="PROPHAGE INTEGRASE"/>
    <property type="match status" value="1"/>
</dbReference>
<evidence type="ECO:0000256" key="3">
    <source>
        <dbReference type="ARBA" id="ARBA00023125"/>
    </source>
</evidence>
<evidence type="ECO:0000259" key="6">
    <source>
        <dbReference type="PROSITE" id="PS51898"/>
    </source>
</evidence>
<keyword evidence="2" id="KW-0229">DNA integration</keyword>
<dbReference type="InterPro" id="IPR044068">
    <property type="entry name" value="CB"/>
</dbReference>
<dbReference type="InterPro" id="IPR038488">
    <property type="entry name" value="Integrase_DNA-bd_sf"/>
</dbReference>
<evidence type="ECO:0000313" key="9">
    <source>
        <dbReference type="Proteomes" id="UP000287917"/>
    </source>
</evidence>
<sequence>MPKHTENALTDRKILNAKSKDKQYKIFDGKGLFVLIHPNGSKYFRWEYKFEGKRKTLALGVYPETTLKHARDERLEARKLVHEGSDPVKVRRKIKSEKKLVLKAEQGLDQLSFENVAMEWWKRQSLNQTEKHAREARRSLENHVFPHIGFKRVDEITTKEVKVLLLDLEAQGKGETAHRVQQRLRSVFQYAIMQEWTDRNPASDLHKLLNPVKKQQMKALPLKEFPNYLQRLDEDNLELHLVTRTALKLIVMLFVRTRELIEAKWEEIDLESATWRIPAERMKLRVEHLVPLPKQALFLLQDLKIITGGSEFVFPGDRNPKQPMSNNTLLYGGIYRMGLRSRATIHGFRSLASSILNESGKWNPDAIERQLAHSEKDQVRAAYNRAKYLDERRMMMQWYADHLDKLQLKAK</sequence>
<evidence type="ECO:0000259" key="7">
    <source>
        <dbReference type="PROSITE" id="PS51900"/>
    </source>
</evidence>
<dbReference type="Pfam" id="PF13356">
    <property type="entry name" value="Arm-DNA-bind_3"/>
    <property type="match status" value="1"/>
</dbReference>
<dbReference type="Gene3D" id="1.10.443.10">
    <property type="entry name" value="Intergrase catalytic core"/>
    <property type="match status" value="1"/>
</dbReference>
<evidence type="ECO:0000256" key="4">
    <source>
        <dbReference type="ARBA" id="ARBA00023172"/>
    </source>
</evidence>
<dbReference type="Pfam" id="PF00589">
    <property type="entry name" value="Phage_integrase"/>
    <property type="match status" value="1"/>
</dbReference>
<protein>
    <submittedName>
        <fullName evidence="8">Integrase</fullName>
    </submittedName>
</protein>
<dbReference type="InterPro" id="IPR010998">
    <property type="entry name" value="Integrase_recombinase_N"/>
</dbReference>
<dbReference type="InterPro" id="IPR053876">
    <property type="entry name" value="Phage_int_M"/>
</dbReference>
<dbReference type="SUPFAM" id="SSF56349">
    <property type="entry name" value="DNA breaking-rejoining enzymes"/>
    <property type="match status" value="1"/>
</dbReference>
<keyword evidence="3 5" id="KW-0238">DNA-binding</keyword>
<dbReference type="InterPro" id="IPR002104">
    <property type="entry name" value="Integrase_catalytic"/>
</dbReference>
<dbReference type="GO" id="GO:0003677">
    <property type="term" value="F:DNA binding"/>
    <property type="evidence" value="ECO:0007669"/>
    <property type="project" value="UniProtKB-UniRule"/>
</dbReference>
<dbReference type="Gene3D" id="3.30.160.390">
    <property type="entry name" value="Integrase, DNA-binding domain"/>
    <property type="match status" value="1"/>
</dbReference>
<dbReference type="GO" id="GO:0015074">
    <property type="term" value="P:DNA integration"/>
    <property type="evidence" value="ECO:0007669"/>
    <property type="project" value="UniProtKB-KW"/>
</dbReference>
<dbReference type="Gene3D" id="1.10.150.130">
    <property type="match status" value="1"/>
</dbReference>
<comment type="similarity">
    <text evidence="1">Belongs to the 'phage' integrase family.</text>
</comment>
<evidence type="ECO:0000256" key="1">
    <source>
        <dbReference type="ARBA" id="ARBA00008857"/>
    </source>
</evidence>
<proteinExistence type="inferred from homology"/>
<dbReference type="InterPro" id="IPR011010">
    <property type="entry name" value="DNA_brk_join_enz"/>
</dbReference>
<keyword evidence="4" id="KW-0233">DNA recombination</keyword>
<reference evidence="8 9" key="1">
    <citation type="submission" date="2018-06" db="EMBL/GenBank/DDBJ databases">
        <title>Combined omics and stable isotope probing to characterize newly discovered Mariana Back-Arc vent microbial communities.</title>
        <authorList>
            <person name="Trembath-Reichert E."/>
            <person name="Huber J.A."/>
        </authorList>
    </citation>
    <scope>NUCLEOTIDE SEQUENCE [LARGE SCALE GENOMIC DNA]</scope>
    <source>
        <strain evidence="8">MAG 58</strain>
    </source>
</reference>
<dbReference type="PROSITE" id="PS51900">
    <property type="entry name" value="CB"/>
    <property type="match status" value="1"/>
</dbReference>
<organism evidence="8 9">
    <name type="scientific">SAR324 cluster bacterium</name>
    <dbReference type="NCBI Taxonomy" id="2024889"/>
    <lineage>
        <taxon>Bacteria</taxon>
        <taxon>Deltaproteobacteria</taxon>
        <taxon>SAR324 cluster</taxon>
    </lineage>
</organism>
<feature type="domain" description="Tyr recombinase" evidence="6">
    <location>
        <begin position="215"/>
        <end position="411"/>
    </location>
</feature>
<dbReference type="CDD" id="cd00801">
    <property type="entry name" value="INT_P4_C"/>
    <property type="match status" value="1"/>
</dbReference>
<dbReference type="PANTHER" id="PTHR30629:SF2">
    <property type="entry name" value="PROPHAGE INTEGRASE INTS-RELATED"/>
    <property type="match status" value="1"/>
</dbReference>
<evidence type="ECO:0000313" key="8">
    <source>
        <dbReference type="EMBL" id="RTZ82392.1"/>
    </source>
</evidence>
<dbReference type="GO" id="GO:0006310">
    <property type="term" value="P:DNA recombination"/>
    <property type="evidence" value="ECO:0007669"/>
    <property type="project" value="UniProtKB-KW"/>
</dbReference>
<dbReference type="EMBL" id="QNZK01000342">
    <property type="protein sequence ID" value="RTZ82392.1"/>
    <property type="molecule type" value="Genomic_DNA"/>
</dbReference>
<gene>
    <name evidence="8" type="ORF">DSY96_09945</name>
</gene>
<feature type="domain" description="Core-binding (CB)" evidence="7">
    <location>
        <begin position="111"/>
        <end position="192"/>
    </location>
</feature>
<accession>A0A432GEY7</accession>
<dbReference type="Pfam" id="PF22022">
    <property type="entry name" value="Phage_int_M"/>
    <property type="match status" value="1"/>
</dbReference>
<dbReference type="InterPro" id="IPR013762">
    <property type="entry name" value="Integrase-like_cat_sf"/>
</dbReference>
<dbReference type="AlphaFoldDB" id="A0A432GEY7"/>
<dbReference type="Proteomes" id="UP000287917">
    <property type="component" value="Unassembled WGS sequence"/>
</dbReference>
<dbReference type="PROSITE" id="PS51898">
    <property type="entry name" value="TYR_RECOMBINASE"/>
    <property type="match status" value="1"/>
</dbReference>
<comment type="caution">
    <text evidence="8">The sequence shown here is derived from an EMBL/GenBank/DDBJ whole genome shotgun (WGS) entry which is preliminary data.</text>
</comment>
<name>A0A432GEY7_9DELT</name>